<evidence type="ECO:0000259" key="10">
    <source>
        <dbReference type="PROSITE" id="PS50003"/>
    </source>
</evidence>
<evidence type="ECO:0000259" key="11">
    <source>
        <dbReference type="PROSITE" id="PS50011"/>
    </source>
</evidence>
<dbReference type="FunFam" id="1.10.510.10:FF:000535">
    <property type="entry name" value="Serine/threonine-protein kinase a"/>
    <property type="match status" value="1"/>
</dbReference>
<dbReference type="SMART" id="SM00220">
    <property type="entry name" value="S_TKc"/>
    <property type="match status" value="1"/>
</dbReference>
<dbReference type="InterPro" id="IPR051131">
    <property type="entry name" value="NEK_Ser/Thr_kinase_NIMA"/>
</dbReference>
<keyword evidence="4 9" id="KW-0547">Nucleotide-binding</keyword>
<dbReference type="Pfam" id="PF00169">
    <property type="entry name" value="PH"/>
    <property type="match status" value="1"/>
</dbReference>
<dbReference type="PROSITE" id="PS00107">
    <property type="entry name" value="PROTEIN_KINASE_ATP"/>
    <property type="match status" value="1"/>
</dbReference>
<keyword evidence="2 12" id="KW-0723">Serine/threonine-protein kinase</keyword>
<dbReference type="Pfam" id="PF00069">
    <property type="entry name" value="Pkinase"/>
    <property type="match status" value="1"/>
</dbReference>
<evidence type="ECO:0000256" key="6">
    <source>
        <dbReference type="ARBA" id="ARBA00022840"/>
    </source>
</evidence>
<proteinExistence type="predicted"/>
<dbReference type="AlphaFoldDB" id="A0AAW0EZY7"/>
<organism evidence="12 13">
    <name type="scientific">Novymonas esmeraldas</name>
    <dbReference type="NCBI Taxonomy" id="1808958"/>
    <lineage>
        <taxon>Eukaryota</taxon>
        <taxon>Discoba</taxon>
        <taxon>Euglenozoa</taxon>
        <taxon>Kinetoplastea</taxon>
        <taxon>Metakinetoplastina</taxon>
        <taxon>Trypanosomatida</taxon>
        <taxon>Trypanosomatidae</taxon>
        <taxon>Novymonas</taxon>
    </lineage>
</organism>
<dbReference type="SUPFAM" id="SSF56112">
    <property type="entry name" value="Protein kinase-like (PK-like)"/>
    <property type="match status" value="1"/>
</dbReference>
<dbReference type="PROSITE" id="PS50011">
    <property type="entry name" value="PROTEIN_KINASE_DOM"/>
    <property type="match status" value="1"/>
</dbReference>
<dbReference type="PROSITE" id="PS50003">
    <property type="entry name" value="PH_DOMAIN"/>
    <property type="match status" value="1"/>
</dbReference>
<keyword evidence="13" id="KW-1185">Reference proteome</keyword>
<comment type="caution">
    <text evidence="12">The sequence shown here is derived from an EMBL/GenBank/DDBJ whole genome shotgun (WGS) entry which is preliminary data.</text>
</comment>
<dbReference type="Gene3D" id="1.10.510.10">
    <property type="entry name" value="Transferase(Phosphotransferase) domain 1"/>
    <property type="match status" value="1"/>
</dbReference>
<dbReference type="InterPro" id="IPR011009">
    <property type="entry name" value="Kinase-like_dom_sf"/>
</dbReference>
<evidence type="ECO:0000313" key="13">
    <source>
        <dbReference type="Proteomes" id="UP001430356"/>
    </source>
</evidence>
<dbReference type="Gene3D" id="2.30.29.30">
    <property type="entry name" value="Pleckstrin-homology domain (PH domain)/Phosphotyrosine-binding domain (PTB)"/>
    <property type="match status" value="1"/>
</dbReference>
<dbReference type="CDD" id="cd00821">
    <property type="entry name" value="PH"/>
    <property type="match status" value="1"/>
</dbReference>
<evidence type="ECO:0000256" key="3">
    <source>
        <dbReference type="ARBA" id="ARBA00022679"/>
    </source>
</evidence>
<keyword evidence="3" id="KW-0808">Transferase</keyword>
<evidence type="ECO:0000256" key="7">
    <source>
        <dbReference type="ARBA" id="ARBA00047899"/>
    </source>
</evidence>
<name>A0AAW0EZY7_9TRYP</name>
<evidence type="ECO:0000256" key="4">
    <source>
        <dbReference type="ARBA" id="ARBA00022741"/>
    </source>
</evidence>
<reference evidence="12 13" key="1">
    <citation type="journal article" date="2021" name="MBio">
        <title>A New Model Trypanosomatid, Novymonas esmeraldas: Genomic Perception of Its 'Candidatus Pandoraea novymonadis' Endosymbiont.</title>
        <authorList>
            <person name="Zakharova A."/>
            <person name="Saura A."/>
            <person name="Butenko A."/>
            <person name="Podesvova L."/>
            <person name="Warmusova S."/>
            <person name="Kostygov A.Y."/>
            <person name="Nenarokova A."/>
            <person name="Lukes J."/>
            <person name="Opperdoes F.R."/>
            <person name="Yurchenko V."/>
        </authorList>
    </citation>
    <scope>NUCLEOTIDE SEQUENCE [LARGE SCALE GENOMIC DNA]</scope>
    <source>
        <strain evidence="12 13">E262AT.01</strain>
    </source>
</reference>
<feature type="domain" description="PH" evidence="10">
    <location>
        <begin position="377"/>
        <end position="495"/>
    </location>
</feature>
<gene>
    <name evidence="12" type="ORF">NESM_000034100</name>
</gene>
<comment type="catalytic activity">
    <reaction evidence="7">
        <text>L-threonyl-[protein] + ATP = O-phospho-L-threonyl-[protein] + ADP + H(+)</text>
        <dbReference type="Rhea" id="RHEA:46608"/>
        <dbReference type="Rhea" id="RHEA-COMP:11060"/>
        <dbReference type="Rhea" id="RHEA-COMP:11605"/>
        <dbReference type="ChEBI" id="CHEBI:15378"/>
        <dbReference type="ChEBI" id="CHEBI:30013"/>
        <dbReference type="ChEBI" id="CHEBI:30616"/>
        <dbReference type="ChEBI" id="CHEBI:61977"/>
        <dbReference type="ChEBI" id="CHEBI:456216"/>
        <dbReference type="EC" id="2.7.11.1"/>
    </reaction>
</comment>
<dbReference type="InterPro" id="IPR000719">
    <property type="entry name" value="Prot_kinase_dom"/>
</dbReference>
<sequence>MSAPSDALIKKVCSAFPATFGTETEEEKSASGSRRSRPFRYYLDTVLGSGTSGTVLYARRVRDDSPFAIKVMDVEGYTPQEIMRASGEVCCLLSCDYFSIVKCHEDFVYGDKKNPENVSMMAMVLDYANAGDLRQEIRNRSKTGRPFAEHEAGLLFIQILLAVHHVHSKRMIHRDIKSANILLCSNGLAKLGDFGFSKHYAATVSDDVGRTFCGTPYYVAPEIWRRRPYSKKADMFSLGVLLYELLTLKRPFDGDDIEDVMKKTLAGRYDPLPDSISSEMQTIVAALLQSEPKKRPSSKTLLNTPTCKLYISVVQEIVQSGEAGGFSVEQEMTITRQLKQTKEELQVDRRRTPLSMEDVLRTAVTVSLSDSPDRLGFILYGGKMMKQSSDLSWKRRYVCIYGEVEKGRALTGDVASCLVSLELVQAVSRDTLEQQCISTPFSDLEDVFPVISKYTGSDAAHAFAVAFKNGRRILFDAKDDKDRDEWMRAIQSFLGIGDDDD</sequence>
<dbReference type="PROSITE" id="PS00108">
    <property type="entry name" value="PROTEIN_KINASE_ST"/>
    <property type="match status" value="1"/>
</dbReference>
<evidence type="ECO:0000256" key="8">
    <source>
        <dbReference type="ARBA" id="ARBA00048679"/>
    </source>
</evidence>
<feature type="domain" description="Protein kinase" evidence="11">
    <location>
        <begin position="41"/>
        <end position="311"/>
    </location>
</feature>
<dbReference type="GO" id="GO:0005524">
    <property type="term" value="F:ATP binding"/>
    <property type="evidence" value="ECO:0007669"/>
    <property type="project" value="UniProtKB-UniRule"/>
</dbReference>
<keyword evidence="6 9" id="KW-0067">ATP-binding</keyword>
<dbReference type="EC" id="2.7.11.1" evidence="1"/>
<protein>
    <recommendedName>
        <fullName evidence="1">non-specific serine/threonine protein kinase</fullName>
        <ecNumber evidence="1">2.7.11.1</ecNumber>
    </recommendedName>
</protein>
<evidence type="ECO:0000256" key="9">
    <source>
        <dbReference type="PROSITE-ProRule" id="PRU10141"/>
    </source>
</evidence>
<dbReference type="InterPro" id="IPR011993">
    <property type="entry name" value="PH-like_dom_sf"/>
</dbReference>
<dbReference type="SUPFAM" id="SSF50729">
    <property type="entry name" value="PH domain-like"/>
    <property type="match status" value="1"/>
</dbReference>
<comment type="catalytic activity">
    <reaction evidence="8">
        <text>L-seryl-[protein] + ATP = O-phospho-L-seryl-[protein] + ADP + H(+)</text>
        <dbReference type="Rhea" id="RHEA:17989"/>
        <dbReference type="Rhea" id="RHEA-COMP:9863"/>
        <dbReference type="Rhea" id="RHEA-COMP:11604"/>
        <dbReference type="ChEBI" id="CHEBI:15378"/>
        <dbReference type="ChEBI" id="CHEBI:29999"/>
        <dbReference type="ChEBI" id="CHEBI:30616"/>
        <dbReference type="ChEBI" id="CHEBI:83421"/>
        <dbReference type="ChEBI" id="CHEBI:456216"/>
        <dbReference type="EC" id="2.7.11.1"/>
    </reaction>
</comment>
<dbReference type="SMART" id="SM00233">
    <property type="entry name" value="PH"/>
    <property type="match status" value="1"/>
</dbReference>
<accession>A0AAW0EZY7</accession>
<dbReference type="InterPro" id="IPR017441">
    <property type="entry name" value="Protein_kinase_ATP_BS"/>
</dbReference>
<dbReference type="EMBL" id="JAECZO010000002">
    <property type="protein sequence ID" value="KAK7199862.1"/>
    <property type="molecule type" value="Genomic_DNA"/>
</dbReference>
<dbReference type="Proteomes" id="UP001430356">
    <property type="component" value="Unassembled WGS sequence"/>
</dbReference>
<dbReference type="PANTHER" id="PTHR44899:SF3">
    <property type="entry name" value="SERINE_THREONINE-PROTEIN KINASE NEK1"/>
    <property type="match status" value="1"/>
</dbReference>
<dbReference type="InterPro" id="IPR008271">
    <property type="entry name" value="Ser/Thr_kinase_AS"/>
</dbReference>
<feature type="binding site" evidence="9">
    <location>
        <position position="70"/>
    </location>
    <ligand>
        <name>ATP</name>
        <dbReference type="ChEBI" id="CHEBI:30616"/>
    </ligand>
</feature>
<evidence type="ECO:0000256" key="5">
    <source>
        <dbReference type="ARBA" id="ARBA00022777"/>
    </source>
</evidence>
<evidence type="ECO:0000256" key="2">
    <source>
        <dbReference type="ARBA" id="ARBA00022527"/>
    </source>
</evidence>
<keyword evidence="5 12" id="KW-0418">Kinase</keyword>
<evidence type="ECO:0000313" key="12">
    <source>
        <dbReference type="EMBL" id="KAK7199862.1"/>
    </source>
</evidence>
<dbReference type="PANTHER" id="PTHR44899">
    <property type="entry name" value="CAMK FAMILY PROTEIN KINASE"/>
    <property type="match status" value="1"/>
</dbReference>
<dbReference type="GO" id="GO:0004674">
    <property type="term" value="F:protein serine/threonine kinase activity"/>
    <property type="evidence" value="ECO:0007669"/>
    <property type="project" value="UniProtKB-KW"/>
</dbReference>
<dbReference type="InterPro" id="IPR001849">
    <property type="entry name" value="PH_domain"/>
</dbReference>
<evidence type="ECO:0000256" key="1">
    <source>
        <dbReference type="ARBA" id="ARBA00012513"/>
    </source>
</evidence>